<dbReference type="EMBL" id="CP065956">
    <property type="protein sequence ID" value="QSR86983.1"/>
    <property type="molecule type" value="Genomic_DNA"/>
</dbReference>
<name>A0ABX7PW80_9BACT</name>
<dbReference type="Proteomes" id="UP000663088">
    <property type="component" value="Chromosome"/>
</dbReference>
<keyword evidence="3" id="KW-1185">Reference proteome</keyword>
<evidence type="ECO:0008006" key="4">
    <source>
        <dbReference type="Google" id="ProtNLM"/>
    </source>
</evidence>
<dbReference type="InterPro" id="IPR037024">
    <property type="entry name" value="NiFe_Hase_small_N_sf"/>
</dbReference>
<dbReference type="SUPFAM" id="SSF56770">
    <property type="entry name" value="HydA/Nqo6-like"/>
    <property type="match status" value="1"/>
</dbReference>
<organism evidence="2 3">
    <name type="scientific">Candidatus Methylacidiphilum infernorum</name>
    <dbReference type="NCBI Taxonomy" id="511746"/>
    <lineage>
        <taxon>Bacteria</taxon>
        <taxon>Pseudomonadati</taxon>
        <taxon>Verrucomicrobiota</taxon>
        <taxon>Methylacidiphilae</taxon>
        <taxon>Methylacidiphilales</taxon>
        <taxon>Methylacidiphilaceae</taxon>
        <taxon>Methylacidiphilum (ex Ratnadevi et al. 2023)</taxon>
    </lineage>
</organism>
<sequence>MVAGFECTCCSESLIRSGHPLVKEVVLSGIFLDYDDTLIPFRVSRSKSLYATRSKIIRVNTSWLLKGILLLRKRGCFVLLDENLSLNS</sequence>
<accession>A0ABX7PW80</accession>
<evidence type="ECO:0000256" key="1">
    <source>
        <dbReference type="ARBA" id="ARBA00023002"/>
    </source>
</evidence>
<evidence type="ECO:0000313" key="3">
    <source>
        <dbReference type="Proteomes" id="UP000663088"/>
    </source>
</evidence>
<proteinExistence type="predicted"/>
<reference evidence="2 3" key="1">
    <citation type="submission" date="2020-12" db="EMBL/GenBank/DDBJ databases">
        <authorList>
            <person name="Awala S.I."/>
            <person name="Gwak J.-H."/>
            <person name="Kim S.-J."/>
            <person name="Rhee S.-K."/>
        </authorList>
    </citation>
    <scope>NUCLEOTIDE SEQUENCE [LARGE SCALE GENOMIC DNA]</scope>
    <source>
        <strain evidence="2 3">IT5</strain>
    </source>
</reference>
<evidence type="ECO:0000313" key="2">
    <source>
        <dbReference type="EMBL" id="QSR86983.1"/>
    </source>
</evidence>
<protein>
    <recommendedName>
        <fullName evidence="4">HAD superfamily hydrolase</fullName>
    </recommendedName>
</protein>
<keyword evidence="1" id="KW-0560">Oxidoreductase</keyword>
<dbReference type="Gene3D" id="3.40.50.700">
    <property type="entry name" value="NADH:ubiquinone oxidoreductase-like, 20kDa subunit"/>
    <property type="match status" value="1"/>
</dbReference>
<gene>
    <name evidence="2" type="ORF">EM20IM_01005</name>
</gene>